<evidence type="ECO:0000256" key="4">
    <source>
        <dbReference type="ARBA" id="ARBA00022989"/>
    </source>
</evidence>
<reference evidence="7" key="1">
    <citation type="submission" date="2021-01" db="EMBL/GenBank/DDBJ databases">
        <authorList>
            <person name="Corre E."/>
            <person name="Pelletier E."/>
            <person name="Niang G."/>
            <person name="Scheremetjew M."/>
            <person name="Finn R."/>
            <person name="Kale V."/>
            <person name="Holt S."/>
            <person name="Cochrane G."/>
            <person name="Meng A."/>
            <person name="Brown T."/>
            <person name="Cohen L."/>
        </authorList>
    </citation>
    <scope>NUCLEOTIDE SEQUENCE</scope>
    <source>
        <strain evidence="7">Fehren 1</strain>
    </source>
</reference>
<feature type="transmembrane region" description="Helical" evidence="6">
    <location>
        <begin position="153"/>
        <end position="172"/>
    </location>
</feature>
<feature type="transmembrane region" description="Helical" evidence="6">
    <location>
        <begin position="64"/>
        <end position="83"/>
    </location>
</feature>
<dbReference type="InterPro" id="IPR036259">
    <property type="entry name" value="MFS_trans_sf"/>
</dbReference>
<dbReference type="Gene3D" id="1.20.1250.20">
    <property type="entry name" value="MFS general substrate transporter like domains"/>
    <property type="match status" value="1"/>
</dbReference>
<dbReference type="GO" id="GO:0022857">
    <property type="term" value="F:transmembrane transporter activity"/>
    <property type="evidence" value="ECO:0007669"/>
    <property type="project" value="InterPro"/>
</dbReference>
<evidence type="ECO:0000256" key="3">
    <source>
        <dbReference type="ARBA" id="ARBA00022692"/>
    </source>
</evidence>
<evidence type="ECO:0000256" key="2">
    <source>
        <dbReference type="ARBA" id="ARBA00022448"/>
    </source>
</evidence>
<dbReference type="GO" id="GO:0016020">
    <property type="term" value="C:membrane"/>
    <property type="evidence" value="ECO:0007669"/>
    <property type="project" value="UniProtKB-SubCell"/>
</dbReference>
<sequence length="203" mass="22792">MLFSNYFGTFFMYAYKTYGENKGSHPPISDSVLTWAASIGAGLVNGCTRLILGSLLDKHGFKKLFAILMFCQLVVSLVCYHAVYWPWLYFLCILLNYMSLGGMFTIFPVCVQNVFGLESGPQIYVWILLGSFVASVLNTLSTIYLLPSVGFQALFYFGSVAQVITLLILHCFEEKLDVERLARFNALKSDGQIEVKQKSGDEH</sequence>
<evidence type="ECO:0000256" key="1">
    <source>
        <dbReference type="ARBA" id="ARBA00004141"/>
    </source>
</evidence>
<dbReference type="InterPro" id="IPR052983">
    <property type="entry name" value="MFS_Riboflavin_Transporter"/>
</dbReference>
<dbReference type="PANTHER" id="PTHR43385">
    <property type="entry name" value="RIBOFLAVIN TRANSPORTER RIBJ"/>
    <property type="match status" value="1"/>
</dbReference>
<name>A0A7S3MI29_9SPIT</name>
<organism evidence="7">
    <name type="scientific">Favella ehrenbergii</name>
    <dbReference type="NCBI Taxonomy" id="182087"/>
    <lineage>
        <taxon>Eukaryota</taxon>
        <taxon>Sar</taxon>
        <taxon>Alveolata</taxon>
        <taxon>Ciliophora</taxon>
        <taxon>Intramacronucleata</taxon>
        <taxon>Spirotrichea</taxon>
        <taxon>Choreotrichia</taxon>
        <taxon>Tintinnida</taxon>
        <taxon>Xystonellidae</taxon>
        <taxon>Favella</taxon>
    </lineage>
</organism>
<dbReference type="InterPro" id="IPR011701">
    <property type="entry name" value="MFS"/>
</dbReference>
<dbReference type="SUPFAM" id="SSF103473">
    <property type="entry name" value="MFS general substrate transporter"/>
    <property type="match status" value="1"/>
</dbReference>
<evidence type="ECO:0000313" key="7">
    <source>
        <dbReference type="EMBL" id="CAE0306054.1"/>
    </source>
</evidence>
<feature type="transmembrane region" description="Helical" evidence="6">
    <location>
        <begin position="32"/>
        <end position="52"/>
    </location>
</feature>
<keyword evidence="3 6" id="KW-0812">Transmembrane</keyword>
<dbReference type="AlphaFoldDB" id="A0A7S3MI29"/>
<keyword evidence="5 6" id="KW-0472">Membrane</keyword>
<comment type="subcellular location">
    <subcellularLocation>
        <location evidence="1">Membrane</location>
        <topology evidence="1">Multi-pass membrane protein</topology>
    </subcellularLocation>
</comment>
<dbReference type="PANTHER" id="PTHR43385:SF1">
    <property type="entry name" value="RIBOFLAVIN TRANSPORTER RIBJ"/>
    <property type="match status" value="1"/>
</dbReference>
<proteinExistence type="predicted"/>
<evidence type="ECO:0000256" key="6">
    <source>
        <dbReference type="SAM" id="Phobius"/>
    </source>
</evidence>
<dbReference type="EMBL" id="HBIE01002769">
    <property type="protein sequence ID" value="CAE0306054.1"/>
    <property type="molecule type" value="Transcribed_RNA"/>
</dbReference>
<accession>A0A7S3MI29</accession>
<gene>
    <name evidence="7" type="ORF">FEHR0123_LOCUS959</name>
</gene>
<evidence type="ECO:0000256" key="5">
    <source>
        <dbReference type="ARBA" id="ARBA00023136"/>
    </source>
</evidence>
<feature type="transmembrane region" description="Helical" evidence="6">
    <location>
        <begin position="89"/>
        <end position="111"/>
    </location>
</feature>
<keyword evidence="2" id="KW-0813">Transport</keyword>
<protein>
    <recommendedName>
        <fullName evidence="8">Major facilitator superfamily (MFS) profile domain-containing protein</fullName>
    </recommendedName>
</protein>
<keyword evidence="4 6" id="KW-1133">Transmembrane helix</keyword>
<evidence type="ECO:0008006" key="8">
    <source>
        <dbReference type="Google" id="ProtNLM"/>
    </source>
</evidence>
<dbReference type="Pfam" id="PF07690">
    <property type="entry name" value="MFS_1"/>
    <property type="match status" value="1"/>
</dbReference>
<feature type="transmembrane region" description="Helical" evidence="6">
    <location>
        <begin position="123"/>
        <end position="147"/>
    </location>
</feature>